<evidence type="ECO:0000313" key="9">
    <source>
        <dbReference type="EMBL" id="KAB1638661.1"/>
    </source>
</evidence>
<feature type="transmembrane region" description="Helical" evidence="7">
    <location>
        <begin position="628"/>
        <end position="647"/>
    </location>
</feature>
<keyword evidence="5" id="KW-0175">Coiled coil</keyword>
<organism evidence="9 10">
    <name type="scientific">Ellagibacter isourolithinifaciens</name>
    <dbReference type="NCBI Taxonomy" id="2137581"/>
    <lineage>
        <taxon>Bacteria</taxon>
        <taxon>Bacillati</taxon>
        <taxon>Actinomycetota</taxon>
        <taxon>Coriobacteriia</taxon>
        <taxon>Eggerthellales</taxon>
        <taxon>Eggerthellaceae</taxon>
        <taxon>Ellagibacter</taxon>
    </lineage>
</organism>
<dbReference type="GO" id="GO:0140359">
    <property type="term" value="F:ABC-type transporter activity"/>
    <property type="evidence" value="ECO:0007669"/>
    <property type="project" value="InterPro"/>
</dbReference>
<feature type="transmembrane region" description="Helical" evidence="7">
    <location>
        <begin position="530"/>
        <end position="549"/>
    </location>
</feature>
<dbReference type="Proteomes" id="UP000468668">
    <property type="component" value="Unassembled WGS sequence"/>
</dbReference>
<feature type="transmembrane region" description="Helical" evidence="7">
    <location>
        <begin position="569"/>
        <end position="591"/>
    </location>
</feature>
<feature type="transmembrane region" description="Helical" evidence="7">
    <location>
        <begin position="597"/>
        <end position="616"/>
    </location>
</feature>
<accession>A0A6N6NQL9</accession>
<dbReference type="AlphaFoldDB" id="A0A6N6NQL9"/>
<dbReference type="NCBIfam" id="TIGR03062">
    <property type="entry name" value="pip_yhgE_Cterm"/>
    <property type="match status" value="1"/>
</dbReference>
<feature type="compositionally biased region" description="Low complexity" evidence="6">
    <location>
        <begin position="944"/>
        <end position="972"/>
    </location>
</feature>
<evidence type="ECO:0000256" key="5">
    <source>
        <dbReference type="SAM" id="Coils"/>
    </source>
</evidence>
<comment type="caution">
    <text evidence="9">The sequence shown here is derived from an EMBL/GenBank/DDBJ whole genome shotgun (WGS) entry which is preliminary data.</text>
</comment>
<feature type="domain" description="ABC-2 type transporter transmembrane" evidence="8">
    <location>
        <begin position="28"/>
        <end position="162"/>
    </location>
</feature>
<name>A0A6N6NQL9_9ACTN</name>
<dbReference type="InterPro" id="IPR051328">
    <property type="entry name" value="T7SS_ABC-Transporter"/>
</dbReference>
<evidence type="ECO:0000256" key="7">
    <source>
        <dbReference type="SAM" id="Phobius"/>
    </source>
</evidence>
<dbReference type="Pfam" id="PF12698">
    <property type="entry name" value="ABC2_membrane_3"/>
    <property type="match status" value="2"/>
</dbReference>
<keyword evidence="10" id="KW-1185">Reference proteome</keyword>
<dbReference type="InterPro" id="IPR017500">
    <property type="entry name" value="Phage_infect_YhgE_N"/>
</dbReference>
<dbReference type="GO" id="GO:0016020">
    <property type="term" value="C:membrane"/>
    <property type="evidence" value="ECO:0007669"/>
    <property type="project" value="UniProtKB-SubCell"/>
</dbReference>
<evidence type="ECO:0000259" key="8">
    <source>
        <dbReference type="Pfam" id="PF12698"/>
    </source>
</evidence>
<feature type="region of interest" description="Disordered" evidence="6">
    <location>
        <begin position="944"/>
        <end position="981"/>
    </location>
</feature>
<dbReference type="NCBIfam" id="TIGR03061">
    <property type="entry name" value="pip_yhgE_Nterm"/>
    <property type="match status" value="1"/>
</dbReference>
<dbReference type="PANTHER" id="PTHR43077:SF10">
    <property type="entry name" value="TRANSPORT PERMEASE PROTEIN"/>
    <property type="match status" value="1"/>
</dbReference>
<sequence length="981" mass="103929">MKNVLRVLKRDFLRILKAPASIVVVLALIVLPSLYTWFNVVGFWNPYGNTGNLRVCVVNEDAGSSSDLTGAINLGDMVVEQLHDNDQLGWDFVDYNTAMEAVKSGHAYAAFVLPRDFSADLLTLLSGDFQQPQLEYYVNEKMNPVSPKITDTGANTLDTTINSTFVATVAKTVTDALGEEVGVAQGKIDDAHTNALAGVDKAQQSISGARDSVQGLRDAADQSQTKVADAASLLSDADEVLGDLSGQMLIVQSLMGTTQTDVSKLTSGLMGAMDSGSIFLSQSAAKVNTAIGGAAGSVTEAQGRVDGAIAQGNAMVSASRAVVAQMEALVAQMDDNDPNKASLEKTIERLKQSNTNASQSLSELSDMSADMGRVAESVSSASDSVNTAVQTTISNADSYRGTLSSDTFPAINAGVGNLNVAVGNLAAAASAQRVLVDQAISLTGQLSETLATARSALDQTDGVLADRQTSIDTVKTDLVALKTSTAITDFFGDGTTIDAEKVASFMQSPTEVKTEYLFPLNAYGSGMAPLFINMSLWIGVFMLMVIMRIEVDDEGIENLTAAQRYIARYLFFGGMVSLQAIVCCVGCLAIGVQCESVALFLLTAVLASLTYLAIQLTLSTTLQHIGKGICVILIFVQIPGATGLYPIEMTSPFFQFIYPFFPFTYGINALRETIAGFYGLEWVSLIAHLGIFFAIFLAIGLALRPYFSNLIRMFSREIERSDIINGEEVHLPERRFRVAQLVRVLSDREDFRHHIADHAARFICWYPRLKRGALIVGIAVPAVIAVVFAVTAMEKVVVLTLWLVWLVLVLTFLVVVEFIRDNIERQASLNAMTDDEVRTLFAARKVFMQPTMVGASAGGASTRSSATAYSRTSALDEKDSAKLDALMAELLSRGSKEVVGRHAHGRTDHGEGAGVGKSAGAKAESLKGAAGVVNATNVGTAGAADAAGAAGDSAPGGKAVAGSSTPPSASGSKSDENGEVR</sequence>
<keyword evidence="4 7" id="KW-0472">Membrane</keyword>
<dbReference type="Gene3D" id="3.40.1710.10">
    <property type="entry name" value="abc type-2 transporter like domain"/>
    <property type="match status" value="1"/>
</dbReference>
<feature type="transmembrane region" description="Helical" evidence="7">
    <location>
        <begin position="685"/>
        <end position="707"/>
    </location>
</feature>
<evidence type="ECO:0000256" key="2">
    <source>
        <dbReference type="ARBA" id="ARBA00022692"/>
    </source>
</evidence>
<evidence type="ECO:0000256" key="3">
    <source>
        <dbReference type="ARBA" id="ARBA00022989"/>
    </source>
</evidence>
<dbReference type="OrthoDB" id="9811483at2"/>
<feature type="transmembrane region" description="Helical" evidence="7">
    <location>
        <begin position="799"/>
        <end position="819"/>
    </location>
</feature>
<evidence type="ECO:0000256" key="1">
    <source>
        <dbReference type="ARBA" id="ARBA00004141"/>
    </source>
</evidence>
<evidence type="ECO:0000256" key="4">
    <source>
        <dbReference type="ARBA" id="ARBA00023136"/>
    </source>
</evidence>
<comment type="subcellular location">
    <subcellularLocation>
        <location evidence="1">Membrane</location>
        <topology evidence="1">Multi-pass membrane protein</topology>
    </subcellularLocation>
</comment>
<dbReference type="PANTHER" id="PTHR43077">
    <property type="entry name" value="TRANSPORT PERMEASE YVFS-RELATED"/>
    <property type="match status" value="1"/>
</dbReference>
<dbReference type="InterPro" id="IPR017501">
    <property type="entry name" value="Phage_infect_YhgE_C"/>
</dbReference>
<dbReference type="InterPro" id="IPR013525">
    <property type="entry name" value="ABC2_TM"/>
</dbReference>
<evidence type="ECO:0000313" key="10">
    <source>
        <dbReference type="Proteomes" id="UP000468668"/>
    </source>
</evidence>
<evidence type="ECO:0000256" key="6">
    <source>
        <dbReference type="SAM" id="MobiDB-lite"/>
    </source>
</evidence>
<keyword evidence="3 7" id="KW-1133">Transmembrane helix</keyword>
<feature type="transmembrane region" description="Helical" evidence="7">
    <location>
        <begin position="773"/>
        <end position="793"/>
    </location>
</feature>
<proteinExistence type="predicted"/>
<keyword evidence="2 7" id="KW-0812">Transmembrane</keyword>
<gene>
    <name evidence="9" type="ORF">F8C90_08490</name>
</gene>
<feature type="domain" description="ABC-2 type transporter transmembrane" evidence="8">
    <location>
        <begin position="520"/>
        <end position="700"/>
    </location>
</feature>
<protein>
    <submittedName>
        <fullName evidence="9">YhgE/Pip domain-containing protein</fullName>
    </submittedName>
</protein>
<feature type="transmembrane region" description="Helical" evidence="7">
    <location>
        <begin position="21"/>
        <end position="44"/>
    </location>
</feature>
<reference evidence="9 10" key="1">
    <citation type="submission" date="2019-09" db="EMBL/GenBank/DDBJ databases">
        <title>Whole genome shotgun sequencing (WGS) of Ellagibacter isourolithinifaciens DSM 104140(T) and Adlercreutzia muris DSM 29508(T).</title>
        <authorList>
            <person name="Stoll D.A."/>
            <person name="Danylec N."/>
            <person name="Huch M."/>
        </authorList>
    </citation>
    <scope>NUCLEOTIDE SEQUENCE [LARGE SCALE GENOMIC DNA]</scope>
    <source>
        <strain evidence="9 10">DSM 104140</strain>
    </source>
</reference>
<feature type="region of interest" description="Disordered" evidence="6">
    <location>
        <begin position="897"/>
        <end position="919"/>
    </location>
</feature>
<feature type="compositionally biased region" description="Basic and acidic residues" evidence="6">
    <location>
        <begin position="897"/>
        <end position="911"/>
    </location>
</feature>
<feature type="coiled-coil region" evidence="5">
    <location>
        <begin position="340"/>
        <end position="367"/>
    </location>
</feature>
<dbReference type="EMBL" id="WAJR01000024">
    <property type="protein sequence ID" value="KAB1638661.1"/>
    <property type="molecule type" value="Genomic_DNA"/>
</dbReference>